<dbReference type="Pfam" id="PF08540">
    <property type="entry name" value="HMG_CoA_synt_C"/>
    <property type="match status" value="2"/>
</dbReference>
<evidence type="ECO:0000313" key="5">
    <source>
        <dbReference type="EMBL" id="QDQ09709.1"/>
    </source>
</evidence>
<organism evidence="5 6">
    <name type="scientific">Streptomyces spectabilis</name>
    <dbReference type="NCBI Taxonomy" id="68270"/>
    <lineage>
        <taxon>Bacteria</taxon>
        <taxon>Bacillati</taxon>
        <taxon>Actinomycetota</taxon>
        <taxon>Actinomycetes</taxon>
        <taxon>Kitasatosporales</taxon>
        <taxon>Streptomycetaceae</taxon>
        <taxon>Streptomyces</taxon>
    </lineage>
</organism>
<protein>
    <submittedName>
        <fullName evidence="5">Hydroxymethylglutaryl-CoA synthase family protein</fullName>
    </submittedName>
</protein>
<reference evidence="5 6" key="1">
    <citation type="journal article" date="2019" name="J. Ind. Microbiol. Biotechnol.">
        <title>The complete genomic sequence of Streptomyces spectabilis NRRL-2792 and identification of secondary metabolite biosynthetic gene clusters.</title>
        <authorList>
            <person name="Sinha A."/>
            <person name="Phillips-Salemka S."/>
            <person name="Niraula T.A."/>
            <person name="Short K.A."/>
            <person name="Niraula N.P."/>
        </authorList>
    </citation>
    <scope>NUCLEOTIDE SEQUENCE [LARGE SCALE GENOMIC DNA]</scope>
    <source>
        <strain evidence="5 6">NRRL 2792</strain>
    </source>
</reference>
<dbReference type="Pfam" id="PF01154">
    <property type="entry name" value="HMG_CoA_synt_N"/>
    <property type="match status" value="1"/>
</dbReference>
<evidence type="ECO:0000256" key="1">
    <source>
        <dbReference type="ARBA" id="ARBA00007061"/>
    </source>
</evidence>
<sequence length="427" mass="46451">MSRVGIEAMNVFGGSAVLDVMQLARHRALDLTRLNNLLMKEKAVALPFEDPVTFGANAARPLLDRMSEEEKGRIELLITCTESGFDFSKSASTYLHDQLGLSRNCRMFELKQACYAGTAGLQMACNFILANTSPGAKALVIATDISRYILEDGDDVAAQDWAYAEPSGGAGAVALLVSDTPHVFQLDVGASGTYGYEVMDTCRPAPDSEAGDVDLSLMSYLDCCEQAYRAYEAKVEGANYRDTFQYLAFHTPFGGMVKGAHRTMMRKVAKAKGAEIAEDFERRVAPGIGYCGRVGNIMGATVFLSLAGTICDGAYPDPRRIGLFSYGSGCCSEFYSGVVTPDGAQRLRAMGIEDHLDARYQLSLDEYDQLLRESAFVRVGTRDTVVNQDFVARTARSAPPAEGAVGGSPRLVLRAIKEFHREYAWID</sequence>
<dbReference type="Gene3D" id="3.40.47.10">
    <property type="match status" value="2"/>
</dbReference>
<feature type="domain" description="Hydroxymethylglutaryl-coenzyme A synthase N-terminal" evidence="3">
    <location>
        <begin position="4"/>
        <end position="178"/>
    </location>
</feature>
<name>A0A516R224_STRST</name>
<evidence type="ECO:0000259" key="4">
    <source>
        <dbReference type="Pfam" id="PF08540"/>
    </source>
</evidence>
<evidence type="ECO:0000256" key="2">
    <source>
        <dbReference type="ARBA" id="ARBA00022679"/>
    </source>
</evidence>
<dbReference type="InterPro" id="IPR013746">
    <property type="entry name" value="HMG_CoA_synt_C_dom"/>
</dbReference>
<dbReference type="Proteomes" id="UP000316806">
    <property type="component" value="Chromosome"/>
</dbReference>
<dbReference type="EMBL" id="CP040916">
    <property type="protein sequence ID" value="QDQ09709.1"/>
    <property type="molecule type" value="Genomic_DNA"/>
</dbReference>
<proteinExistence type="inferred from homology"/>
<dbReference type="RefSeq" id="WP_144001285.1">
    <property type="nucleotide sequence ID" value="NZ_CP040916.1"/>
</dbReference>
<dbReference type="InterPro" id="IPR016039">
    <property type="entry name" value="Thiolase-like"/>
</dbReference>
<gene>
    <name evidence="5" type="ORF">FH965_03325</name>
</gene>
<evidence type="ECO:0000313" key="6">
    <source>
        <dbReference type="Proteomes" id="UP000316806"/>
    </source>
</evidence>
<feature type="domain" description="Hydroxymethylglutaryl-coenzyme A synthase C-terminal" evidence="4">
    <location>
        <begin position="186"/>
        <end position="265"/>
    </location>
</feature>
<accession>A0A516R224</accession>
<dbReference type="GO" id="GO:0016747">
    <property type="term" value="F:acyltransferase activity, transferring groups other than amino-acyl groups"/>
    <property type="evidence" value="ECO:0007669"/>
    <property type="project" value="UniProtKB-ARBA"/>
</dbReference>
<evidence type="ECO:0000259" key="3">
    <source>
        <dbReference type="Pfam" id="PF01154"/>
    </source>
</evidence>
<dbReference type="AlphaFoldDB" id="A0A516R224"/>
<feature type="domain" description="Hydroxymethylglutaryl-coenzyme A synthase C-terminal" evidence="4">
    <location>
        <begin position="270"/>
        <end position="372"/>
    </location>
</feature>
<comment type="similarity">
    <text evidence="1">Belongs to the thiolase-like superfamily. HMG-CoA synthase family.</text>
</comment>
<keyword evidence="2" id="KW-0808">Transferase</keyword>
<dbReference type="GO" id="GO:0004421">
    <property type="term" value="F:hydroxymethylglutaryl-CoA synthase activity"/>
    <property type="evidence" value="ECO:0007669"/>
    <property type="project" value="InterPro"/>
</dbReference>
<dbReference type="PANTHER" id="PTHR43323:SF2">
    <property type="entry name" value="HYDROXYMETHYLGLUTARYL-COA SYNTHASE"/>
    <property type="match status" value="1"/>
</dbReference>
<dbReference type="SUPFAM" id="SSF53901">
    <property type="entry name" value="Thiolase-like"/>
    <property type="match status" value="2"/>
</dbReference>
<dbReference type="InterPro" id="IPR013528">
    <property type="entry name" value="HMG_CoA_synth_N"/>
</dbReference>
<dbReference type="GO" id="GO:0006084">
    <property type="term" value="P:acetyl-CoA metabolic process"/>
    <property type="evidence" value="ECO:0007669"/>
    <property type="project" value="InterPro"/>
</dbReference>
<dbReference type="PANTHER" id="PTHR43323">
    <property type="entry name" value="3-HYDROXY-3-METHYLGLUTARYL COENZYME A SYNTHASE"/>
    <property type="match status" value="1"/>
</dbReference>
<dbReference type="CDD" id="cd00827">
    <property type="entry name" value="init_cond_enzymes"/>
    <property type="match status" value="1"/>
</dbReference>